<evidence type="ECO:0000256" key="1">
    <source>
        <dbReference type="SAM" id="Phobius"/>
    </source>
</evidence>
<sequence length="47" mass="5391">MFTALNAFLSTADIETFCYFAVIFFLVQLETGIVAYSNDKSHRCVHR</sequence>
<keyword evidence="1" id="KW-1133">Transmembrane helix</keyword>
<feature type="transmembrane region" description="Helical" evidence="1">
    <location>
        <begin position="19"/>
        <end position="37"/>
    </location>
</feature>
<reference evidence="3" key="1">
    <citation type="submission" date="2017-02" db="UniProtKB">
        <authorList>
            <consortium name="WormBaseParasite"/>
        </authorList>
    </citation>
    <scope>IDENTIFICATION</scope>
</reference>
<dbReference type="WBParaSite" id="ALUE_0000859601-mRNA-1">
    <property type="protein sequence ID" value="ALUE_0000859601-mRNA-1"/>
    <property type="gene ID" value="ALUE_0000859601"/>
</dbReference>
<accession>A0A0M3HYJ0</accession>
<keyword evidence="2" id="KW-1185">Reference proteome</keyword>
<organism evidence="2 3">
    <name type="scientific">Ascaris lumbricoides</name>
    <name type="common">Giant roundworm</name>
    <dbReference type="NCBI Taxonomy" id="6252"/>
    <lineage>
        <taxon>Eukaryota</taxon>
        <taxon>Metazoa</taxon>
        <taxon>Ecdysozoa</taxon>
        <taxon>Nematoda</taxon>
        <taxon>Chromadorea</taxon>
        <taxon>Rhabditida</taxon>
        <taxon>Spirurina</taxon>
        <taxon>Ascaridomorpha</taxon>
        <taxon>Ascaridoidea</taxon>
        <taxon>Ascarididae</taxon>
        <taxon>Ascaris</taxon>
    </lineage>
</organism>
<dbReference type="AlphaFoldDB" id="A0A0M3HYJ0"/>
<proteinExistence type="predicted"/>
<name>A0A0M3HYJ0_ASCLU</name>
<keyword evidence="1" id="KW-0812">Transmembrane</keyword>
<evidence type="ECO:0000313" key="3">
    <source>
        <dbReference type="WBParaSite" id="ALUE_0000859601-mRNA-1"/>
    </source>
</evidence>
<dbReference type="Proteomes" id="UP000036681">
    <property type="component" value="Unplaced"/>
</dbReference>
<protein>
    <submittedName>
        <fullName evidence="3">SSD domain-containing protein</fullName>
    </submittedName>
</protein>
<evidence type="ECO:0000313" key="2">
    <source>
        <dbReference type="Proteomes" id="UP000036681"/>
    </source>
</evidence>
<keyword evidence="1" id="KW-0472">Membrane</keyword>